<keyword evidence="1" id="KW-1133">Transmembrane helix</keyword>
<feature type="transmembrane region" description="Helical" evidence="1">
    <location>
        <begin position="252"/>
        <end position="272"/>
    </location>
</feature>
<feature type="transmembrane region" description="Helical" evidence="1">
    <location>
        <begin position="12"/>
        <end position="33"/>
    </location>
</feature>
<dbReference type="RefSeq" id="WP_163944946.1">
    <property type="nucleotide sequence ID" value="NZ_JAAFZH010000002.1"/>
</dbReference>
<evidence type="ECO:0008006" key="4">
    <source>
        <dbReference type="Google" id="ProtNLM"/>
    </source>
</evidence>
<keyword evidence="3" id="KW-1185">Reference proteome</keyword>
<evidence type="ECO:0000313" key="2">
    <source>
        <dbReference type="EMBL" id="NDU94638.1"/>
    </source>
</evidence>
<feature type="transmembrane region" description="Helical" evidence="1">
    <location>
        <begin position="75"/>
        <end position="93"/>
    </location>
</feature>
<feature type="transmembrane region" description="Helical" evidence="1">
    <location>
        <begin position="200"/>
        <end position="218"/>
    </location>
</feature>
<feature type="transmembrane region" description="Helical" evidence="1">
    <location>
        <begin position="224"/>
        <end position="240"/>
    </location>
</feature>
<feature type="transmembrane region" description="Helical" evidence="1">
    <location>
        <begin position="105"/>
        <end position="121"/>
    </location>
</feature>
<name>A0A6L9L8F1_9BACT</name>
<feature type="transmembrane region" description="Helical" evidence="1">
    <location>
        <begin position="45"/>
        <end position="63"/>
    </location>
</feature>
<gene>
    <name evidence="2" type="ORF">GK108_07105</name>
</gene>
<accession>A0A6L9L8F1</accession>
<feature type="transmembrane region" description="Helical" evidence="1">
    <location>
        <begin position="390"/>
        <end position="408"/>
    </location>
</feature>
<feature type="transmembrane region" description="Helical" evidence="1">
    <location>
        <begin position="128"/>
        <end position="149"/>
    </location>
</feature>
<dbReference type="Proteomes" id="UP000474175">
    <property type="component" value="Unassembled WGS sequence"/>
</dbReference>
<keyword evidence="1" id="KW-0812">Transmembrane</keyword>
<evidence type="ECO:0000256" key="1">
    <source>
        <dbReference type="SAM" id="Phobius"/>
    </source>
</evidence>
<sequence length="459" mass="51575">MNGLIRFIQTLDYMRIVLGICIVVDGYPLIFFFRETLRLAPGSTAFTAAALAGGLVMMIPFTIFRRLYRPNVPMLWMSVAFLLLCIFYMYVYMGDPGFKDYTKDMIYYAYIFIFLFLLINVPNDIIRVFIPVVILFTLISNLGLVYSLLTNPTWAIGQRATITLGDSDDGSGNPHAFSRNAFMGIIACAMWALRPQTNILFRLLAIFSGILSLAILVLTQTRSSILSLAIAVALFMFYHVRPAQVRSAIRGIFRPVPIITIFLGFVGILFFFRRYAVVYEVLFGYVSAFAEKNLENVYALLGLKAKGVAYKASLDASAANRSISATFFSNVLVGHIYMLVLGFGYKFLYLDIPIMEALTNQGILGFILFAGVNGIVLYNSVRIIRTNPNPLSTFLAYFYMLILVTLFTNGRPYEISFWFPLALMVRFIGVEHLFPAYLSDKPAPTPTDEYIVVPNGQAT</sequence>
<protein>
    <recommendedName>
        <fullName evidence="4">O-antigen ligase family protein</fullName>
    </recommendedName>
</protein>
<dbReference type="AlphaFoldDB" id="A0A6L9L8F1"/>
<feature type="transmembrane region" description="Helical" evidence="1">
    <location>
        <begin position="357"/>
        <end position="378"/>
    </location>
</feature>
<proteinExistence type="predicted"/>
<organism evidence="2 3">
    <name type="scientific">Spirosoma terrae</name>
    <dbReference type="NCBI Taxonomy" id="1968276"/>
    <lineage>
        <taxon>Bacteria</taxon>
        <taxon>Pseudomonadati</taxon>
        <taxon>Bacteroidota</taxon>
        <taxon>Cytophagia</taxon>
        <taxon>Cytophagales</taxon>
        <taxon>Cytophagaceae</taxon>
        <taxon>Spirosoma</taxon>
    </lineage>
</organism>
<keyword evidence="1" id="KW-0472">Membrane</keyword>
<feature type="transmembrane region" description="Helical" evidence="1">
    <location>
        <begin position="323"/>
        <end position="345"/>
    </location>
</feature>
<comment type="caution">
    <text evidence="2">The sequence shown here is derived from an EMBL/GenBank/DDBJ whole genome shotgun (WGS) entry which is preliminary data.</text>
</comment>
<evidence type="ECO:0000313" key="3">
    <source>
        <dbReference type="Proteomes" id="UP000474175"/>
    </source>
</evidence>
<reference evidence="2 3" key="1">
    <citation type="submission" date="2020-02" db="EMBL/GenBank/DDBJ databases">
        <title>Draft genome sequence of two Spirosoma agri KCTC 52727 and Spirosoma terrae KCTC 52035.</title>
        <authorList>
            <person name="Rojas J."/>
            <person name="Ambika Manirajan B."/>
            <person name="Suarez C."/>
            <person name="Ratering S."/>
            <person name="Schnell S."/>
        </authorList>
    </citation>
    <scope>NUCLEOTIDE SEQUENCE [LARGE SCALE GENOMIC DNA]</scope>
    <source>
        <strain evidence="2 3">KCTC 52035</strain>
    </source>
</reference>
<dbReference type="EMBL" id="JAAFZH010000002">
    <property type="protein sequence ID" value="NDU94638.1"/>
    <property type="molecule type" value="Genomic_DNA"/>
</dbReference>